<reference evidence="1" key="1">
    <citation type="submission" date="2019-08" db="EMBL/GenBank/DDBJ databases">
        <authorList>
            <person name="Kucharzyk K."/>
            <person name="Murdoch R.W."/>
            <person name="Higgins S."/>
            <person name="Loffler F."/>
        </authorList>
    </citation>
    <scope>NUCLEOTIDE SEQUENCE</scope>
</reference>
<dbReference type="AlphaFoldDB" id="A0A645AFE2"/>
<organism evidence="1">
    <name type="scientific">bioreactor metagenome</name>
    <dbReference type="NCBI Taxonomy" id="1076179"/>
    <lineage>
        <taxon>unclassified sequences</taxon>
        <taxon>metagenomes</taxon>
        <taxon>ecological metagenomes</taxon>
    </lineage>
</organism>
<name>A0A645AFE2_9ZZZZ</name>
<protein>
    <submittedName>
        <fullName evidence="1">Uncharacterized protein</fullName>
    </submittedName>
</protein>
<accession>A0A645AFE2</accession>
<gene>
    <name evidence="1" type="ORF">SDC9_98177</name>
</gene>
<proteinExistence type="predicted"/>
<comment type="caution">
    <text evidence="1">The sequence shown here is derived from an EMBL/GenBank/DDBJ whole genome shotgun (WGS) entry which is preliminary data.</text>
</comment>
<evidence type="ECO:0000313" key="1">
    <source>
        <dbReference type="EMBL" id="MPM51428.1"/>
    </source>
</evidence>
<dbReference type="EMBL" id="VSSQ01013411">
    <property type="protein sequence ID" value="MPM51428.1"/>
    <property type="molecule type" value="Genomic_DNA"/>
</dbReference>
<sequence>MIIKAGFEVIFADYPIFILGQSARRTALHTRLAQNAQILLNHAVGRKDGGSENGYKPHPGSEFGGQQTLVEAYRPQPCVFRGHDMAERRLRPVLQQSEAGKSVAGKKERRMALAVQIADQIERHAVQKPVGRVIGLLMQVGGGRLNDGKRHGYSRYDDGPCGLPKPLGPEIGRDLVHFVPALDRGETNDVTARVQTVLFNFFF</sequence>